<organism evidence="1">
    <name type="scientific">Geoalkalibacter subterraneus</name>
    <dbReference type="NCBI Taxonomy" id="483547"/>
    <lineage>
        <taxon>Bacteria</taxon>
        <taxon>Pseudomonadati</taxon>
        <taxon>Thermodesulfobacteriota</taxon>
        <taxon>Desulfuromonadia</taxon>
        <taxon>Desulfuromonadales</taxon>
        <taxon>Geoalkalibacteraceae</taxon>
        <taxon>Geoalkalibacter</taxon>
    </lineage>
</organism>
<dbReference type="EC" id="4.2.1.20" evidence="1"/>
<dbReference type="EMBL" id="DSDO01000074">
    <property type="protein sequence ID" value="HDR46278.1"/>
    <property type="molecule type" value="Genomic_DNA"/>
</dbReference>
<dbReference type="AlphaFoldDB" id="A0A831PGV5"/>
<feature type="non-terminal residue" evidence="1">
    <location>
        <position position="52"/>
    </location>
</feature>
<name>A0A831PGV5_9BACT</name>
<protein>
    <submittedName>
        <fullName evidence="1">TrpB-like pyridoxal-phosphate dependent enzyme</fullName>
        <ecNumber evidence="1">4.2.1.20</ecNumber>
    </submittedName>
</protein>
<gene>
    <name evidence="1" type="ORF">ENN94_01100</name>
</gene>
<sequence>MQTKIVLRDDQIPKAWYNVIPDMPGALAPVINPRTGAPAAPEDLTPIFPMSL</sequence>
<dbReference type="InterPro" id="IPR036052">
    <property type="entry name" value="TrpB-like_PALP_sf"/>
</dbReference>
<dbReference type="Proteomes" id="UP000886162">
    <property type="component" value="Unassembled WGS sequence"/>
</dbReference>
<dbReference type="GO" id="GO:0004834">
    <property type="term" value="F:tryptophan synthase activity"/>
    <property type="evidence" value="ECO:0007669"/>
    <property type="project" value="UniProtKB-EC"/>
</dbReference>
<accession>A0A831PGV5</accession>
<evidence type="ECO:0000313" key="1">
    <source>
        <dbReference type="EMBL" id="HDR46278.1"/>
    </source>
</evidence>
<comment type="caution">
    <text evidence="1">The sequence shown here is derived from an EMBL/GenBank/DDBJ whole genome shotgun (WGS) entry which is preliminary data.</text>
</comment>
<keyword evidence="1" id="KW-0456">Lyase</keyword>
<reference evidence="1" key="1">
    <citation type="journal article" date="2020" name="mSystems">
        <title>Genome- and Community-Level Interaction Insights into Carbon Utilization and Element Cycling Functions of Hydrothermarchaeota in Hydrothermal Sediment.</title>
        <authorList>
            <person name="Zhou Z."/>
            <person name="Liu Y."/>
            <person name="Xu W."/>
            <person name="Pan J."/>
            <person name="Luo Z.H."/>
            <person name="Li M."/>
        </authorList>
    </citation>
    <scope>NUCLEOTIDE SEQUENCE [LARGE SCALE GENOMIC DNA]</scope>
    <source>
        <strain evidence="1">SpSt-1220</strain>
    </source>
</reference>
<dbReference type="Gene3D" id="3.40.50.1100">
    <property type="match status" value="1"/>
</dbReference>
<proteinExistence type="predicted"/>